<dbReference type="GO" id="GO:0003924">
    <property type="term" value="F:GTPase activity"/>
    <property type="evidence" value="ECO:0007669"/>
    <property type="project" value="InterPro"/>
</dbReference>
<comment type="caution">
    <text evidence="5">The sequence shown here is derived from an EMBL/GenBank/DDBJ whole genome shotgun (WGS) entry which is preliminary data.</text>
</comment>
<dbReference type="GO" id="GO:0046872">
    <property type="term" value="F:metal ion binding"/>
    <property type="evidence" value="ECO:0007669"/>
    <property type="project" value="UniProtKB-KW"/>
</dbReference>
<gene>
    <name evidence="5" type="ORF">CTAYLR_004953</name>
</gene>
<evidence type="ECO:0000256" key="2">
    <source>
        <dbReference type="ARBA" id="ARBA00023134"/>
    </source>
</evidence>
<keyword evidence="2 3" id="KW-0342">GTP-binding</keyword>
<dbReference type="Gene3D" id="3.40.50.300">
    <property type="entry name" value="P-loop containing nucleotide triphosphate hydrolases"/>
    <property type="match status" value="1"/>
</dbReference>
<dbReference type="PANTHER" id="PTHR11711">
    <property type="entry name" value="ADP RIBOSYLATION FACTOR-RELATED"/>
    <property type="match status" value="1"/>
</dbReference>
<evidence type="ECO:0000256" key="3">
    <source>
        <dbReference type="PIRSR" id="PIRSR606689-1"/>
    </source>
</evidence>
<dbReference type="PROSITE" id="PS51417">
    <property type="entry name" value="ARF"/>
    <property type="match status" value="1"/>
</dbReference>
<dbReference type="AlphaFoldDB" id="A0AAD7XNU8"/>
<feature type="binding site" evidence="4">
    <location>
        <position position="38"/>
    </location>
    <ligand>
        <name>Mg(2+)</name>
        <dbReference type="ChEBI" id="CHEBI:18420"/>
    </ligand>
</feature>
<dbReference type="InterPro" id="IPR027417">
    <property type="entry name" value="P-loop_NTPase"/>
</dbReference>
<feature type="binding site" evidence="3">
    <location>
        <begin position="15"/>
        <end position="22"/>
    </location>
    <ligand>
        <name>GTP</name>
        <dbReference type="ChEBI" id="CHEBI:37565"/>
    </ligand>
</feature>
<keyword evidence="4" id="KW-0479">Metal-binding</keyword>
<evidence type="ECO:0000313" key="6">
    <source>
        <dbReference type="Proteomes" id="UP001230188"/>
    </source>
</evidence>
<keyword evidence="4" id="KW-0460">Magnesium</keyword>
<evidence type="ECO:0000256" key="1">
    <source>
        <dbReference type="ARBA" id="ARBA00022741"/>
    </source>
</evidence>
<dbReference type="SMART" id="SM00177">
    <property type="entry name" value="ARF"/>
    <property type="match status" value="1"/>
</dbReference>
<keyword evidence="1 3" id="KW-0547">Nucleotide-binding</keyword>
<dbReference type="SUPFAM" id="SSF52540">
    <property type="entry name" value="P-loop containing nucleoside triphosphate hydrolases"/>
    <property type="match status" value="1"/>
</dbReference>
<name>A0AAD7XNU8_9STRA</name>
<evidence type="ECO:0000313" key="5">
    <source>
        <dbReference type="EMBL" id="KAJ8614579.1"/>
    </source>
</evidence>
<reference evidence="5" key="1">
    <citation type="submission" date="2023-01" db="EMBL/GenBank/DDBJ databases">
        <title>Metagenome sequencing of chrysophaentin producing Chrysophaeum taylorii.</title>
        <authorList>
            <person name="Davison J."/>
            <person name="Bewley C."/>
        </authorList>
    </citation>
    <scope>NUCLEOTIDE SEQUENCE</scope>
    <source>
        <strain evidence="5">NIES-1699</strain>
    </source>
</reference>
<evidence type="ECO:0000256" key="4">
    <source>
        <dbReference type="PIRSR" id="PIRSR606689-2"/>
    </source>
</evidence>
<dbReference type="InterPro" id="IPR006689">
    <property type="entry name" value="Small_GTPase_ARF/SAR"/>
</dbReference>
<dbReference type="GO" id="GO:0005525">
    <property type="term" value="F:GTP binding"/>
    <property type="evidence" value="ECO:0007669"/>
    <property type="project" value="UniProtKB-KW"/>
</dbReference>
<feature type="binding site" evidence="3">
    <location>
        <begin position="102"/>
        <end position="105"/>
    </location>
    <ligand>
        <name>GTP</name>
        <dbReference type="ChEBI" id="CHEBI:37565"/>
    </ligand>
</feature>
<dbReference type="Proteomes" id="UP001230188">
    <property type="component" value="Unassembled WGS sequence"/>
</dbReference>
<sequence>MGGKPSHDRRLVVAGLEGAGKTTMLFKLKLGTVETRASGGTVIETLRYKNVTLVSGIKKAKNTVAVIYVVDAAARRFEAARHELQELLSGEERDVAVLVYANKQDAADAASPEEVTEFLDLVRLRQRWHVQASSALAGDGLYEGLDWISSVLQHSHPRRPPVHEDDFSVGGLLGVVFRAAGLPDNTLSLVSKLAL</sequence>
<dbReference type="Pfam" id="PF00025">
    <property type="entry name" value="Arf"/>
    <property type="match status" value="1"/>
</dbReference>
<feature type="binding site" evidence="4">
    <location>
        <position position="22"/>
    </location>
    <ligand>
        <name>Mg(2+)</name>
        <dbReference type="ChEBI" id="CHEBI:18420"/>
    </ligand>
</feature>
<protein>
    <submittedName>
        <fullName evidence="5">Uncharacterized protein</fullName>
    </submittedName>
</protein>
<proteinExistence type="predicted"/>
<accession>A0AAD7XNU8</accession>
<dbReference type="InterPro" id="IPR024156">
    <property type="entry name" value="Small_GTPase_ARF"/>
</dbReference>
<feature type="binding site" evidence="3">
    <location>
        <position position="56"/>
    </location>
    <ligand>
        <name>GTP</name>
        <dbReference type="ChEBI" id="CHEBI:37565"/>
    </ligand>
</feature>
<dbReference type="EMBL" id="JAQMWT010000002">
    <property type="protein sequence ID" value="KAJ8614579.1"/>
    <property type="molecule type" value="Genomic_DNA"/>
</dbReference>
<organism evidence="5 6">
    <name type="scientific">Chrysophaeum taylorii</name>
    <dbReference type="NCBI Taxonomy" id="2483200"/>
    <lineage>
        <taxon>Eukaryota</taxon>
        <taxon>Sar</taxon>
        <taxon>Stramenopiles</taxon>
        <taxon>Ochrophyta</taxon>
        <taxon>Pelagophyceae</taxon>
        <taxon>Pelagomonadales</taxon>
        <taxon>Pelagomonadaceae</taxon>
        <taxon>Chrysophaeum</taxon>
    </lineage>
</organism>
<keyword evidence="6" id="KW-1185">Reference proteome</keyword>